<keyword evidence="1" id="KW-0812">Transmembrane</keyword>
<proteinExistence type="predicted"/>
<name>A0A2P8E9S6_9BACT</name>
<feature type="transmembrane region" description="Helical" evidence="1">
    <location>
        <begin position="20"/>
        <end position="37"/>
    </location>
</feature>
<dbReference type="EMBL" id="PYGF01000002">
    <property type="protein sequence ID" value="PSL06204.1"/>
    <property type="molecule type" value="Genomic_DNA"/>
</dbReference>
<keyword evidence="1" id="KW-0472">Membrane</keyword>
<keyword evidence="3" id="KW-1185">Reference proteome</keyword>
<organism evidence="2 3">
    <name type="scientific">Cecembia rubra</name>
    <dbReference type="NCBI Taxonomy" id="1485585"/>
    <lineage>
        <taxon>Bacteria</taxon>
        <taxon>Pseudomonadati</taxon>
        <taxon>Bacteroidota</taxon>
        <taxon>Cytophagia</taxon>
        <taxon>Cytophagales</taxon>
        <taxon>Cyclobacteriaceae</taxon>
        <taxon>Cecembia</taxon>
    </lineage>
</organism>
<sequence length="48" mass="5805">MVYRKKNSVIMEIKENLVKNFLFIQGLFRFFGFYVLCNCKKSTKLSMF</sequence>
<dbReference type="Proteomes" id="UP000240708">
    <property type="component" value="Unassembled WGS sequence"/>
</dbReference>
<evidence type="ECO:0000256" key="1">
    <source>
        <dbReference type="SAM" id="Phobius"/>
    </source>
</evidence>
<reference evidence="2 3" key="1">
    <citation type="submission" date="2018-03" db="EMBL/GenBank/DDBJ databases">
        <title>Genomic Encyclopedia of Archaeal and Bacterial Type Strains, Phase II (KMG-II): from individual species to whole genera.</title>
        <authorList>
            <person name="Goeker M."/>
        </authorList>
    </citation>
    <scope>NUCLEOTIDE SEQUENCE [LARGE SCALE GENOMIC DNA]</scope>
    <source>
        <strain evidence="2 3">DSM 28057</strain>
    </source>
</reference>
<dbReference type="AlphaFoldDB" id="A0A2P8E9S6"/>
<comment type="caution">
    <text evidence="2">The sequence shown here is derived from an EMBL/GenBank/DDBJ whole genome shotgun (WGS) entry which is preliminary data.</text>
</comment>
<evidence type="ECO:0000313" key="2">
    <source>
        <dbReference type="EMBL" id="PSL06204.1"/>
    </source>
</evidence>
<evidence type="ECO:0000313" key="3">
    <source>
        <dbReference type="Proteomes" id="UP000240708"/>
    </source>
</evidence>
<accession>A0A2P8E9S6</accession>
<keyword evidence="1" id="KW-1133">Transmembrane helix</keyword>
<protein>
    <submittedName>
        <fullName evidence="2">Uncharacterized protein</fullName>
    </submittedName>
</protein>
<gene>
    <name evidence="2" type="ORF">CLV48_10217</name>
</gene>